<reference evidence="3" key="1">
    <citation type="submission" date="2016-11" db="UniProtKB">
        <authorList>
            <consortium name="WormBaseParasite"/>
        </authorList>
    </citation>
    <scope>IDENTIFICATION</scope>
</reference>
<keyword evidence="1" id="KW-0812">Transmembrane</keyword>
<keyword evidence="2" id="KW-1185">Reference proteome</keyword>
<evidence type="ECO:0000313" key="3">
    <source>
        <dbReference type="WBParaSite" id="L893_g2262.t1"/>
    </source>
</evidence>
<protein>
    <submittedName>
        <fullName evidence="3">AB hydrolase-1 domain-containing protein</fullName>
    </submittedName>
</protein>
<keyword evidence="1" id="KW-1133">Transmembrane helix</keyword>
<dbReference type="Gene3D" id="3.40.50.1820">
    <property type="entry name" value="alpha/beta hydrolase"/>
    <property type="match status" value="1"/>
</dbReference>
<dbReference type="WBParaSite" id="L893_g2262.t1">
    <property type="protein sequence ID" value="L893_g2262.t1"/>
    <property type="gene ID" value="L893_g2262"/>
</dbReference>
<sequence length="216" mass="25032">MKPKCLLFLSSNDAKILLRLSYITSTKLLSYVPYSGSLPVLTWFVFAASRSCCALHFKVFPSSGSNMAEQPPLLACCIRMVIMMMMSVFWTAVAATYMLIEYFKFGKEFLEKKEHPKPRCLEGWTHSFADLKEIRMHYVEMGELGKPLMVFVHGFPEFWYSWRHQLRHFQNDYHSLPKLVEWLARAFLIAVDTLTQINLALRVASKGDRCLHFESG</sequence>
<name>A0A1I7Z3Q8_9BILA</name>
<evidence type="ECO:0000313" key="2">
    <source>
        <dbReference type="Proteomes" id="UP000095287"/>
    </source>
</evidence>
<proteinExistence type="predicted"/>
<dbReference type="Proteomes" id="UP000095287">
    <property type="component" value="Unplaced"/>
</dbReference>
<feature type="transmembrane region" description="Helical" evidence="1">
    <location>
        <begin position="72"/>
        <end position="100"/>
    </location>
</feature>
<accession>A0A1I7Z3Q8</accession>
<dbReference type="PANTHER" id="PTHR43329">
    <property type="entry name" value="EPOXIDE HYDROLASE"/>
    <property type="match status" value="1"/>
</dbReference>
<organism evidence="2 3">
    <name type="scientific">Steinernema glaseri</name>
    <dbReference type="NCBI Taxonomy" id="37863"/>
    <lineage>
        <taxon>Eukaryota</taxon>
        <taxon>Metazoa</taxon>
        <taxon>Ecdysozoa</taxon>
        <taxon>Nematoda</taxon>
        <taxon>Chromadorea</taxon>
        <taxon>Rhabditida</taxon>
        <taxon>Tylenchina</taxon>
        <taxon>Panagrolaimomorpha</taxon>
        <taxon>Strongyloidoidea</taxon>
        <taxon>Steinernematidae</taxon>
        <taxon>Steinernema</taxon>
    </lineage>
</organism>
<keyword evidence="1" id="KW-0472">Membrane</keyword>
<dbReference type="SUPFAM" id="SSF53474">
    <property type="entry name" value="alpha/beta-Hydrolases"/>
    <property type="match status" value="1"/>
</dbReference>
<dbReference type="InterPro" id="IPR029058">
    <property type="entry name" value="AB_hydrolase_fold"/>
</dbReference>
<dbReference type="AlphaFoldDB" id="A0A1I7Z3Q8"/>
<evidence type="ECO:0000256" key="1">
    <source>
        <dbReference type="SAM" id="Phobius"/>
    </source>
</evidence>